<sequence length="328" mass="34480">MIPSVLPRFLAACALASVLAAPAPLHAEPPRAPTEADRLFEAGRDASVKGDFARACQYFRESLRLDPTAVGTLINLGDCEENQGHPDVALAYYEQAFARLSVKDDRLPLVHERISSLEKRSARLELRLGGGAPAETTVTLDGRVLGPKELGVSLLLPAGNHLVVVTAVGYRGSRQGVSLGSGEARKLAVWPGPPLEEAVPTFVENTAQGPRDRERHASVLRALGIGALGLGIASVWVGSVTGLFALDREHLRRDNCDANNACNATGYDAARSGDTFATVSTITFAAGAVAIAGGLYLVLTNRPAPSPTTAIEPLVSPRGGGLTLRHSF</sequence>
<keyword evidence="5" id="KW-1185">Reference proteome</keyword>
<dbReference type="InterPro" id="IPR019734">
    <property type="entry name" value="TPR_rpt"/>
</dbReference>
<evidence type="ECO:0000256" key="1">
    <source>
        <dbReference type="PROSITE-ProRule" id="PRU00339"/>
    </source>
</evidence>
<dbReference type="Proteomes" id="UP001379533">
    <property type="component" value="Chromosome"/>
</dbReference>
<feature type="transmembrane region" description="Helical" evidence="2">
    <location>
        <begin position="222"/>
        <end position="246"/>
    </location>
</feature>
<accession>A0ABZ2KNP2</accession>
<reference evidence="4 5" key="1">
    <citation type="submission" date="2021-12" db="EMBL/GenBank/DDBJ databases">
        <title>Discovery of the Pendulisporaceae a myxobacterial family with distinct sporulation behavior and unique specialized metabolism.</title>
        <authorList>
            <person name="Garcia R."/>
            <person name="Popoff A."/>
            <person name="Bader C.D."/>
            <person name="Loehr J."/>
            <person name="Walesch S."/>
            <person name="Walt C."/>
            <person name="Boldt J."/>
            <person name="Bunk B."/>
            <person name="Haeckl F.J.F.P.J."/>
            <person name="Gunesch A.P."/>
            <person name="Birkelbach J."/>
            <person name="Nuebel U."/>
            <person name="Pietschmann T."/>
            <person name="Bach T."/>
            <person name="Mueller R."/>
        </authorList>
    </citation>
    <scope>NUCLEOTIDE SEQUENCE [LARGE SCALE GENOMIC DNA]</scope>
    <source>
        <strain evidence="4 5">MSr12523</strain>
    </source>
</reference>
<gene>
    <name evidence="4" type="ORF">LZC95_25470</name>
</gene>
<feature type="signal peptide" evidence="3">
    <location>
        <begin position="1"/>
        <end position="27"/>
    </location>
</feature>
<organism evidence="4 5">
    <name type="scientific">Pendulispora brunnea</name>
    <dbReference type="NCBI Taxonomy" id="2905690"/>
    <lineage>
        <taxon>Bacteria</taxon>
        <taxon>Pseudomonadati</taxon>
        <taxon>Myxococcota</taxon>
        <taxon>Myxococcia</taxon>
        <taxon>Myxococcales</taxon>
        <taxon>Sorangiineae</taxon>
        <taxon>Pendulisporaceae</taxon>
        <taxon>Pendulispora</taxon>
    </lineage>
</organism>
<keyword evidence="2" id="KW-1133">Transmembrane helix</keyword>
<dbReference type="PROSITE" id="PS50005">
    <property type="entry name" value="TPR"/>
    <property type="match status" value="1"/>
</dbReference>
<keyword evidence="2" id="KW-0812">Transmembrane</keyword>
<feature type="repeat" description="TPR" evidence="1">
    <location>
        <begin position="36"/>
        <end position="69"/>
    </location>
</feature>
<dbReference type="SUPFAM" id="SSF48452">
    <property type="entry name" value="TPR-like"/>
    <property type="match status" value="1"/>
</dbReference>
<feature type="chain" id="PRO_5046882257" evidence="3">
    <location>
        <begin position="28"/>
        <end position="328"/>
    </location>
</feature>
<keyword evidence="2" id="KW-0472">Membrane</keyword>
<evidence type="ECO:0000256" key="3">
    <source>
        <dbReference type="SAM" id="SignalP"/>
    </source>
</evidence>
<evidence type="ECO:0000256" key="2">
    <source>
        <dbReference type="SAM" id="Phobius"/>
    </source>
</evidence>
<proteinExistence type="predicted"/>
<dbReference type="EMBL" id="CP089982">
    <property type="protein sequence ID" value="WXB00152.1"/>
    <property type="molecule type" value="Genomic_DNA"/>
</dbReference>
<dbReference type="RefSeq" id="WP_394850794.1">
    <property type="nucleotide sequence ID" value="NZ_CP089982.1"/>
</dbReference>
<protein>
    <submittedName>
        <fullName evidence="4">PEGA domain-containing protein</fullName>
    </submittedName>
</protein>
<dbReference type="InterPro" id="IPR011990">
    <property type="entry name" value="TPR-like_helical_dom_sf"/>
</dbReference>
<name>A0ABZ2KNP2_9BACT</name>
<evidence type="ECO:0000313" key="5">
    <source>
        <dbReference type="Proteomes" id="UP001379533"/>
    </source>
</evidence>
<feature type="transmembrane region" description="Helical" evidence="2">
    <location>
        <begin position="276"/>
        <end position="299"/>
    </location>
</feature>
<evidence type="ECO:0000313" key="4">
    <source>
        <dbReference type="EMBL" id="WXB00152.1"/>
    </source>
</evidence>
<keyword evidence="3" id="KW-0732">Signal</keyword>
<dbReference type="Gene3D" id="1.25.40.10">
    <property type="entry name" value="Tetratricopeptide repeat domain"/>
    <property type="match status" value="1"/>
</dbReference>
<keyword evidence="1" id="KW-0802">TPR repeat</keyword>